<dbReference type="EMBL" id="CP002565">
    <property type="protein sequence ID" value="AEB68034.1"/>
    <property type="molecule type" value="Genomic_DNA"/>
</dbReference>
<name>F4C0M3_METSG</name>
<evidence type="ECO:0000313" key="2">
    <source>
        <dbReference type="EMBL" id="AEB68034.1"/>
    </source>
</evidence>
<dbReference type="AlphaFoldDB" id="F4C0M3"/>
<sequence>MWGVSDGNHSIIGTQFSPKTTKVGNEELENWLLHELSPRIHFQFFEVKVEGLSVVLLEIGRASRQPVQFKGNEFIRVGSYKKRLKDFPEKERALWHIFDRYPFESSMAAERVSGEEVLKLLDYPAFFDLLKLPLPESRAGILEALANDSLIAPCEASGWDITNLGAILLAKRIDSFTALKRKPIRVIQYRGNNRIETIKEYVLVKGYASGFEGLIEYINGLLPSNELIGQALRKKVPMFPELAVRELVANALIHQDFSIAGASPMVEIFADRIEVTNPGKPLVDTYRFVDTPPRSRNEALAALMRRFGICEERGSGWDKVVFQTELYQLPAPLLEATSDHTRVVLFAHRPLTKMDKADRVRAVYLHACLRYVNRENMTNTSIRERFGIEQRNLALASRLIREAVDSGLVLPYDPSAAPKLMRYIPFWADPRRDKIT</sequence>
<feature type="domain" description="Schlafen AlbA-2" evidence="1">
    <location>
        <begin position="2"/>
        <end position="84"/>
    </location>
</feature>
<dbReference type="KEGG" id="mcj:MCON_1351"/>
<dbReference type="InterPro" id="IPR038475">
    <property type="entry name" value="RecG_C_sf"/>
</dbReference>
<dbReference type="Pfam" id="PF04326">
    <property type="entry name" value="SLFN_AlbA_2"/>
    <property type="match status" value="1"/>
</dbReference>
<evidence type="ECO:0000313" key="3">
    <source>
        <dbReference type="Proteomes" id="UP000007807"/>
    </source>
</evidence>
<dbReference type="Gene3D" id="3.30.565.60">
    <property type="match status" value="1"/>
</dbReference>
<dbReference type="Pfam" id="PF13749">
    <property type="entry name" value="HATPase_c_4"/>
    <property type="match status" value="1"/>
</dbReference>
<dbReference type="InterPro" id="IPR038461">
    <property type="entry name" value="Schlafen_AlbA_2_dom_sf"/>
</dbReference>
<dbReference type="STRING" id="990316.MCON_1351"/>
<dbReference type="PANTHER" id="PTHR30595:SF6">
    <property type="entry name" value="SCHLAFEN ALBA-2 DOMAIN-CONTAINING PROTEIN"/>
    <property type="match status" value="1"/>
</dbReference>
<organism evidence="2 3">
    <name type="scientific">Methanothrix soehngenii (strain ATCC 5969 / DSM 3671 / JCM 10134 / NBRC 103675 / OCM 69 / GP-6)</name>
    <name type="common">Methanosaeta concilii</name>
    <dbReference type="NCBI Taxonomy" id="990316"/>
    <lineage>
        <taxon>Archaea</taxon>
        <taxon>Methanobacteriati</taxon>
        <taxon>Methanobacteriota</taxon>
        <taxon>Stenosarchaea group</taxon>
        <taxon>Methanomicrobia</taxon>
        <taxon>Methanotrichales</taxon>
        <taxon>Methanotrichaceae</taxon>
        <taxon>Methanothrix</taxon>
    </lineage>
</organism>
<accession>F4C0M3</accession>
<proteinExistence type="predicted"/>
<dbReference type="PANTHER" id="PTHR30595">
    <property type="entry name" value="GLPR-RELATED TRANSCRIPTIONAL REPRESSOR"/>
    <property type="match status" value="1"/>
</dbReference>
<dbReference type="Gene3D" id="3.30.950.30">
    <property type="entry name" value="Schlafen, AAA domain"/>
    <property type="match status" value="1"/>
</dbReference>
<evidence type="ECO:0000259" key="1">
    <source>
        <dbReference type="Pfam" id="PF04326"/>
    </source>
</evidence>
<gene>
    <name evidence="2" type="ordered locus">MCON_1351</name>
</gene>
<dbReference type="Proteomes" id="UP000007807">
    <property type="component" value="Chromosome"/>
</dbReference>
<dbReference type="InterPro" id="IPR007421">
    <property type="entry name" value="Schlafen_AlbA_2_dom"/>
</dbReference>
<dbReference type="InParanoid" id="F4C0M3"/>
<keyword evidence="3" id="KW-1185">Reference proteome</keyword>
<reference evidence="2 3" key="1">
    <citation type="journal article" date="2011" name="J. Bacteriol.">
        <title>Complete genome sequence of Methanosaeta concilii, a specialist in aceticlastic methanogenesis.</title>
        <authorList>
            <person name="Barber R.D."/>
            <person name="Zhang L."/>
            <person name="Harnack M."/>
            <person name="Olson M.V."/>
            <person name="Kaul R."/>
            <person name="Ingram-Smith C."/>
            <person name="Smith K.S."/>
        </authorList>
    </citation>
    <scope>NUCLEOTIDE SEQUENCE [LARGE SCALE GENOMIC DNA]</scope>
    <source>
        <strain evidence="3">ATCC 5969 / DSM 3671 / JCM 10134 / NBRC 103675 / OCM 69 / GP-6</strain>
    </source>
</reference>
<dbReference type="HOGENOM" id="CLU_042798_0_0_2"/>
<protein>
    <recommendedName>
        <fullName evidence="1">Schlafen AlbA-2 domain-containing protein</fullName>
    </recommendedName>
</protein>